<evidence type="ECO:0000313" key="3">
    <source>
        <dbReference type="Proteomes" id="UP000062912"/>
    </source>
</evidence>
<dbReference type="OrthoDB" id="9006242at2"/>
<evidence type="ECO:0000313" key="2">
    <source>
        <dbReference type="EMBL" id="KWF26598.1"/>
    </source>
</evidence>
<gene>
    <name evidence="2" type="ORF">WT56_19805</name>
</gene>
<protein>
    <recommendedName>
        <fullName evidence="1">HTH cro/C1-type domain-containing protein</fullName>
    </recommendedName>
</protein>
<dbReference type="InterPro" id="IPR001387">
    <property type="entry name" value="Cro/C1-type_HTH"/>
</dbReference>
<dbReference type="SUPFAM" id="SSF47413">
    <property type="entry name" value="lambda repressor-like DNA-binding domains"/>
    <property type="match status" value="1"/>
</dbReference>
<dbReference type="Gene3D" id="1.10.260.40">
    <property type="entry name" value="lambda repressor-like DNA-binding domains"/>
    <property type="match status" value="1"/>
</dbReference>
<comment type="caution">
    <text evidence="2">The sequence shown here is derived from an EMBL/GenBank/DDBJ whole genome shotgun (WGS) entry which is preliminary data.</text>
</comment>
<evidence type="ECO:0000259" key="1">
    <source>
        <dbReference type="PROSITE" id="PS50943"/>
    </source>
</evidence>
<dbReference type="EMBL" id="LPJR01000046">
    <property type="protein sequence ID" value="KWF26598.1"/>
    <property type="molecule type" value="Genomic_DNA"/>
</dbReference>
<proteinExistence type="predicted"/>
<dbReference type="Proteomes" id="UP000062912">
    <property type="component" value="Unassembled WGS sequence"/>
</dbReference>
<name>A0A132EEZ5_9BURK</name>
<reference evidence="2 3" key="1">
    <citation type="submission" date="2015-11" db="EMBL/GenBank/DDBJ databases">
        <title>Expanding the genomic diversity of Burkholderia species for the development of highly accurate diagnostics.</title>
        <authorList>
            <person name="Sahl J."/>
            <person name="Keim P."/>
            <person name="Wagner D."/>
        </authorList>
    </citation>
    <scope>NUCLEOTIDE SEQUENCE [LARGE SCALE GENOMIC DNA]</scope>
    <source>
        <strain evidence="2 3">MSMB368WGS</strain>
    </source>
</reference>
<dbReference type="GO" id="GO:0003677">
    <property type="term" value="F:DNA binding"/>
    <property type="evidence" value="ECO:0007669"/>
    <property type="project" value="InterPro"/>
</dbReference>
<organism evidence="2 3">
    <name type="scientific">Burkholderia pseudomultivorans</name>
    <dbReference type="NCBI Taxonomy" id="1207504"/>
    <lineage>
        <taxon>Bacteria</taxon>
        <taxon>Pseudomonadati</taxon>
        <taxon>Pseudomonadota</taxon>
        <taxon>Betaproteobacteria</taxon>
        <taxon>Burkholderiales</taxon>
        <taxon>Burkholderiaceae</taxon>
        <taxon>Burkholderia</taxon>
        <taxon>Burkholderia cepacia complex</taxon>
    </lineage>
</organism>
<dbReference type="Pfam" id="PF13560">
    <property type="entry name" value="HTH_31"/>
    <property type="match status" value="1"/>
</dbReference>
<feature type="domain" description="HTH cro/C1-type" evidence="1">
    <location>
        <begin position="18"/>
        <end position="52"/>
    </location>
</feature>
<dbReference type="CDD" id="cd00093">
    <property type="entry name" value="HTH_XRE"/>
    <property type="match status" value="1"/>
</dbReference>
<dbReference type="AlphaFoldDB" id="A0A132EEZ5"/>
<dbReference type="RefSeq" id="WP_060243504.1">
    <property type="nucleotide sequence ID" value="NZ_LPJR01000046.1"/>
</dbReference>
<accession>A0A132EEZ5</accession>
<dbReference type="PROSITE" id="PS50943">
    <property type="entry name" value="HTH_CROC1"/>
    <property type="match status" value="1"/>
</dbReference>
<dbReference type="InterPro" id="IPR010982">
    <property type="entry name" value="Lambda_DNA-bd_dom_sf"/>
</dbReference>
<sequence>MSTTPQHLNIGDRDGATLRALRLRSRRTQDQMAHLLGVTERQFQRWEAGDTEMPLAYWNLLLRVWGARHTIDFEVVTDSTRGWDTVRDARRDTIERGDVVELQPIVGPLLRATVCMDRVHDGLADEEGYGAFVVEFVGADNAGQEYLGFYIGERVRFARNNVIHLEQRAPRR</sequence>